<dbReference type="RefSeq" id="WP_034327661.1">
    <property type="nucleotide sequence ID" value="NZ_CAJTQN010000013.1"/>
</dbReference>
<keyword evidence="3" id="KW-1185">Reference proteome</keyword>
<protein>
    <submittedName>
        <fullName evidence="1">Uncharacterized protein</fullName>
    </submittedName>
</protein>
<gene>
    <name evidence="1" type="ORF">BN2458_PEG0711</name>
    <name evidence="2" type="ORF">LS75_007885</name>
</gene>
<dbReference type="Proteomes" id="UP000029925">
    <property type="component" value="Unassembled WGS sequence"/>
</dbReference>
<reference evidence="2 3" key="1">
    <citation type="journal article" date="2014" name="Genome Announc.">
        <title>Draft genome sequences of eight enterohepatic helicobacter species isolated from both laboratory and wild rodents.</title>
        <authorList>
            <person name="Sheh A."/>
            <person name="Shen Z."/>
            <person name="Fox J.G."/>
        </authorList>
    </citation>
    <scope>NUCLEOTIDE SEQUENCE [LARGE SCALE GENOMIC DNA]</scope>
    <source>
        <strain evidence="2 3">MIT 98-6810</strain>
    </source>
</reference>
<dbReference type="PATRIC" id="fig|76936.10.peg.696"/>
<dbReference type="EMBL" id="JRPF02000010">
    <property type="protein sequence ID" value="TLD78100.1"/>
    <property type="molecule type" value="Genomic_DNA"/>
</dbReference>
<dbReference type="STRING" id="76936.BN2458_PEG0711"/>
<sequence length="73" mass="8427">MTLIIENVKEEFLPAFKGLAKGIKAKIRTQKSRAEAIAQMEKESEEMDKLYKQGKLKTYSNAKKMHKDILNEI</sequence>
<name>A0A099UGU0_9HELI</name>
<accession>A0A099UGU0</accession>
<reference evidence="4" key="2">
    <citation type="submission" date="2015-11" db="EMBL/GenBank/DDBJ databases">
        <authorList>
            <person name="Anvar S.Y."/>
        </authorList>
    </citation>
    <scope>NUCLEOTIDE SEQUENCE [LARGE SCALE GENOMIC DNA]</scope>
</reference>
<dbReference type="EMBL" id="LN907858">
    <property type="protein sequence ID" value="CUU39597.1"/>
    <property type="molecule type" value="Genomic_DNA"/>
</dbReference>
<dbReference type="AlphaFoldDB" id="A0A099UGU0"/>
<proteinExistence type="predicted"/>
<reference evidence="1" key="3">
    <citation type="submission" date="2015-11" db="EMBL/GenBank/DDBJ databases">
        <authorList>
            <person name="Zhang Y."/>
            <person name="Guo Z."/>
        </authorList>
    </citation>
    <scope>NUCLEOTIDE SEQUENCE</scope>
    <source>
        <strain evidence="1">1</strain>
    </source>
</reference>
<organism evidence="1 4">
    <name type="scientific">Helicobacter typhlonius</name>
    <dbReference type="NCBI Taxonomy" id="76936"/>
    <lineage>
        <taxon>Bacteria</taxon>
        <taxon>Pseudomonadati</taxon>
        <taxon>Campylobacterota</taxon>
        <taxon>Epsilonproteobacteria</taxon>
        <taxon>Campylobacterales</taxon>
        <taxon>Helicobacteraceae</taxon>
        <taxon>Helicobacter</taxon>
    </lineage>
</organism>
<evidence type="ECO:0000313" key="3">
    <source>
        <dbReference type="Proteomes" id="UP000029925"/>
    </source>
</evidence>
<dbReference type="Proteomes" id="UP000064525">
    <property type="component" value="Chromosome I"/>
</dbReference>
<dbReference type="KEGG" id="hty:BN2458_PEG0711"/>
<evidence type="ECO:0000313" key="1">
    <source>
        <dbReference type="EMBL" id="CUU39597.1"/>
    </source>
</evidence>
<evidence type="ECO:0000313" key="2">
    <source>
        <dbReference type="EMBL" id="TLD78100.1"/>
    </source>
</evidence>
<evidence type="ECO:0000313" key="4">
    <source>
        <dbReference type="Proteomes" id="UP000064525"/>
    </source>
</evidence>
<dbReference type="GeneID" id="78150990"/>
<dbReference type="OrthoDB" id="5359227at2"/>